<accession>A0AC58UU67</accession>
<dbReference type="Proteomes" id="UP000790787">
    <property type="component" value="Chromosome 7"/>
</dbReference>
<evidence type="ECO:0000313" key="1">
    <source>
        <dbReference type="Proteomes" id="UP000790787"/>
    </source>
</evidence>
<gene>
    <name evidence="2" type="primary">LOC142182641</name>
</gene>
<protein>
    <submittedName>
        <fullName evidence="2">Inactive protein RESTRICTED TEV MOVEMENT 1-like</fullName>
    </submittedName>
</protein>
<name>A0AC58UU67_TOBAC</name>
<evidence type="ECO:0000313" key="2">
    <source>
        <dbReference type="RefSeq" id="XP_075113051.1"/>
    </source>
</evidence>
<reference evidence="1" key="1">
    <citation type="journal article" date="2014" name="Nat. Commun.">
        <title>The tobacco genome sequence and its comparison with those of tomato and potato.</title>
        <authorList>
            <person name="Sierro N."/>
            <person name="Battey J.N."/>
            <person name="Ouadi S."/>
            <person name="Bakaher N."/>
            <person name="Bovet L."/>
            <person name="Willig A."/>
            <person name="Goepfert S."/>
            <person name="Peitsch M.C."/>
            <person name="Ivanov N.V."/>
        </authorList>
    </citation>
    <scope>NUCLEOTIDE SEQUENCE [LARGE SCALE GENOMIC DNA]</scope>
</reference>
<dbReference type="RefSeq" id="XP_075113051.1">
    <property type="nucleotide sequence ID" value="XM_075256950.1"/>
</dbReference>
<keyword evidence="1" id="KW-1185">Reference proteome</keyword>
<organism evidence="1 2">
    <name type="scientific">Nicotiana tabacum</name>
    <name type="common">Common tobacco</name>
    <dbReference type="NCBI Taxonomy" id="4097"/>
    <lineage>
        <taxon>Eukaryota</taxon>
        <taxon>Viridiplantae</taxon>
        <taxon>Streptophyta</taxon>
        <taxon>Embryophyta</taxon>
        <taxon>Tracheophyta</taxon>
        <taxon>Spermatophyta</taxon>
        <taxon>Magnoliopsida</taxon>
        <taxon>eudicotyledons</taxon>
        <taxon>Gunneridae</taxon>
        <taxon>Pentapetalae</taxon>
        <taxon>asterids</taxon>
        <taxon>lamiids</taxon>
        <taxon>Solanales</taxon>
        <taxon>Solanaceae</taxon>
        <taxon>Nicotianoideae</taxon>
        <taxon>Nicotianeae</taxon>
        <taxon>Nicotiana</taxon>
    </lineage>
</organism>
<proteinExistence type="predicted"/>
<sequence>MLSILHLDCCMKNMNMIKIGPVGAGYGAGGIIWDEKGRDQVAGFLISYNENAILSLQFLYYEDDNFVLSTLFYYADDGFNDHSAIVFDYPSELLTSISGSSEKVGNDKPVLTSIKFGTNKGSYGPFGTPKVTTEPNNIADFDFQIGNHRLFGGFHGTENYRRVQSIGVYVKTQVNDQLQ</sequence>
<reference evidence="2" key="2">
    <citation type="submission" date="2025-08" db="UniProtKB">
        <authorList>
            <consortium name="RefSeq"/>
        </authorList>
    </citation>
    <scope>IDENTIFICATION</scope>
    <source>
        <tissue evidence="2">Leaf</tissue>
    </source>
</reference>